<accession>S8C9P3</accession>
<dbReference type="EMBL" id="AUSU01007088">
    <property type="protein sequence ID" value="EPS61086.1"/>
    <property type="molecule type" value="Genomic_DNA"/>
</dbReference>
<feature type="region of interest" description="Disordered" evidence="1">
    <location>
        <begin position="319"/>
        <end position="344"/>
    </location>
</feature>
<dbReference type="GO" id="GO:0008017">
    <property type="term" value="F:microtubule binding"/>
    <property type="evidence" value="ECO:0007669"/>
    <property type="project" value="InterPro"/>
</dbReference>
<evidence type="ECO:0000259" key="2">
    <source>
        <dbReference type="SMART" id="SM01349"/>
    </source>
</evidence>
<evidence type="ECO:0000313" key="4">
    <source>
        <dbReference type="Proteomes" id="UP000015453"/>
    </source>
</evidence>
<organism evidence="3 4">
    <name type="scientific">Genlisea aurea</name>
    <dbReference type="NCBI Taxonomy" id="192259"/>
    <lineage>
        <taxon>Eukaryota</taxon>
        <taxon>Viridiplantae</taxon>
        <taxon>Streptophyta</taxon>
        <taxon>Embryophyta</taxon>
        <taxon>Tracheophyta</taxon>
        <taxon>Spermatophyta</taxon>
        <taxon>Magnoliopsida</taxon>
        <taxon>eudicotyledons</taxon>
        <taxon>Gunneridae</taxon>
        <taxon>Pentapetalae</taxon>
        <taxon>asterids</taxon>
        <taxon>lamiids</taxon>
        <taxon>Lamiales</taxon>
        <taxon>Lentibulariaceae</taxon>
        <taxon>Genlisea</taxon>
    </lineage>
</organism>
<dbReference type="GO" id="GO:0006508">
    <property type="term" value="P:proteolysis"/>
    <property type="evidence" value="ECO:0007669"/>
    <property type="project" value="UniProtKB-KW"/>
</dbReference>
<dbReference type="PANTHER" id="PTHR31355">
    <property type="entry name" value="MICROTUBULE-ASSOCIATED PROTEIN TORTIFOLIA1"/>
    <property type="match status" value="1"/>
</dbReference>
<dbReference type="OrthoDB" id="298726at2759"/>
<dbReference type="PANTHER" id="PTHR31355:SF7">
    <property type="entry name" value="MICROTUBULE-ASSOCIATED PROTEIN TORTIFOLIA1"/>
    <property type="match status" value="1"/>
</dbReference>
<dbReference type="Gene3D" id="1.25.10.10">
    <property type="entry name" value="Leucine-rich Repeat Variant"/>
    <property type="match status" value="1"/>
</dbReference>
<dbReference type="GO" id="GO:0010005">
    <property type="term" value="C:cortical microtubule, transverse to long axis"/>
    <property type="evidence" value="ECO:0007669"/>
    <property type="project" value="TreeGrafter"/>
</dbReference>
<dbReference type="InterPro" id="IPR057599">
    <property type="entry name" value="TORTIFOLIA1/TORL1-2_C"/>
</dbReference>
<feature type="region of interest" description="Disordered" evidence="1">
    <location>
        <begin position="629"/>
        <end position="648"/>
    </location>
</feature>
<feature type="compositionally biased region" description="Basic and acidic residues" evidence="1">
    <location>
        <begin position="322"/>
        <end position="331"/>
    </location>
</feature>
<dbReference type="Pfam" id="PF24713">
    <property type="entry name" value="TOR1L1_C"/>
    <property type="match status" value="1"/>
</dbReference>
<dbReference type="SUPFAM" id="SSF48371">
    <property type="entry name" value="ARM repeat"/>
    <property type="match status" value="1"/>
</dbReference>
<dbReference type="GO" id="GO:0008233">
    <property type="term" value="F:peptidase activity"/>
    <property type="evidence" value="ECO:0007669"/>
    <property type="project" value="UniProtKB-KW"/>
</dbReference>
<dbReference type="InterPro" id="IPR033337">
    <property type="entry name" value="TORTIFOLIA1/SINE1-2"/>
</dbReference>
<dbReference type="InterPro" id="IPR016024">
    <property type="entry name" value="ARM-type_fold"/>
</dbReference>
<dbReference type="GO" id="GO:0010031">
    <property type="term" value="P:circumnutation"/>
    <property type="evidence" value="ECO:0007669"/>
    <property type="project" value="TreeGrafter"/>
</dbReference>
<dbReference type="InterPro" id="IPR057600">
    <property type="entry name" value="TORTIFOLIA1/SINE1-2_N"/>
</dbReference>
<evidence type="ECO:0000256" key="1">
    <source>
        <dbReference type="SAM" id="MobiDB-lite"/>
    </source>
</evidence>
<keyword evidence="3" id="KW-0645">Protease</keyword>
<proteinExistence type="predicted"/>
<feature type="region of interest" description="Disordered" evidence="1">
    <location>
        <begin position="1"/>
        <end position="29"/>
    </location>
</feature>
<comment type="caution">
    <text evidence="3">The sequence shown here is derived from an EMBL/GenBank/DDBJ whole genome shotgun (WGS) entry which is preliminary data.</text>
</comment>
<sequence>MSAQKSAKASKPSSDQAAAARSSSSVSSSSSLSSHLAFVELKQKILNSLSKIADRDTHRIGLEDLEKIIQPLSNDGVSIFLNCLCDAVNDPKPALKKEAVRLFAAVCAAHSDSAGTHLARIIACIVKRLKDNDSQVQCACLDAVGFLAGLYLKGGCGGDGVVSLFVKPLFEAMSENNKAAQSGAALGLAKVVECAADPPLSTFQKLLPRVCKYLNSPNFMAKASLLQVVSCLSQVGAMAPQSFEQLQQSIHVCLRSSDWATRKAAADSLIILGSKSGAITEEAASCTVKVLETCRFDKIKPVRETINKALLLWKNISGKADGSSDEHKISFQDDDTSEPTGVSGGKDIAKIYDGEIEKMEKGGNHILDKAVEILKKKAPTLCEKELNLEFFHKLETRISGDLPVEVMLPPRCVNASNAAEIREGSVLSSVQSERTSFNCHPGDPGNNDEMESSTVFPEFCRSSDQSEAFSTNKGNWLDIQRQLSLLERQHTHLMNMLQDFMDGSHDSMVTLENRVQGLERFVEEMARDLLATSSKRGGGASSACGHVSGRYIGLSPDYSWTFSTMRGGGSCDPENEVGHGVRGRAREKRAAGTVVRFNEGPSARSIWQASKDEATLEAIRVAGEEKGAVGRRGGAVPGTTAEASGDDGAIRSRNPFWDSWSNATDALQNGDTDSAYAEVISTGDDELLVKLMEKSGPVIDQLTGEVASEVIGAISQFLTDRNLVELCLIWLQQLADLVTEADIRVEVKRGIVVSLHELRS</sequence>
<gene>
    <name evidence="3" type="ORF">M569_13714</name>
</gene>
<evidence type="ECO:0000313" key="3">
    <source>
        <dbReference type="EMBL" id="EPS61086.1"/>
    </source>
</evidence>
<protein>
    <submittedName>
        <fullName evidence="3">Potyviral helper component protease-interacting protein 2</fullName>
    </submittedName>
</protein>
<keyword evidence="4" id="KW-1185">Reference proteome</keyword>
<keyword evidence="3" id="KW-0378">Hydrolase</keyword>
<feature type="non-terminal residue" evidence="3">
    <location>
        <position position="760"/>
    </location>
</feature>
<dbReference type="InterPro" id="IPR034085">
    <property type="entry name" value="TOG"/>
</dbReference>
<reference evidence="3 4" key="1">
    <citation type="journal article" date="2013" name="BMC Genomics">
        <title>The miniature genome of a carnivorous plant Genlisea aurea contains a low number of genes and short non-coding sequences.</title>
        <authorList>
            <person name="Leushkin E.V."/>
            <person name="Sutormin R.A."/>
            <person name="Nabieva E.R."/>
            <person name="Penin A.A."/>
            <person name="Kondrashov A.S."/>
            <person name="Logacheva M.D."/>
        </authorList>
    </citation>
    <scope>NUCLEOTIDE SEQUENCE [LARGE SCALE GENOMIC DNA]</scope>
</reference>
<dbReference type="Proteomes" id="UP000015453">
    <property type="component" value="Unassembled WGS sequence"/>
</dbReference>
<name>S8C9P3_9LAMI</name>
<dbReference type="AlphaFoldDB" id="S8C9P3"/>
<dbReference type="Pfam" id="PF24714">
    <property type="entry name" value="TOR1L1_N"/>
    <property type="match status" value="1"/>
</dbReference>
<dbReference type="SMART" id="SM01349">
    <property type="entry name" value="TOG"/>
    <property type="match status" value="1"/>
</dbReference>
<dbReference type="InterPro" id="IPR011989">
    <property type="entry name" value="ARM-like"/>
</dbReference>
<feature type="domain" description="TOG" evidence="2">
    <location>
        <begin position="67"/>
        <end position="305"/>
    </location>
</feature>
<dbReference type="GO" id="GO:0009826">
    <property type="term" value="P:unidimensional cell growth"/>
    <property type="evidence" value="ECO:0007669"/>
    <property type="project" value="TreeGrafter"/>
</dbReference>